<dbReference type="OMA" id="HSTANDY"/>
<evidence type="ECO:0000256" key="1">
    <source>
        <dbReference type="SAM" id="Phobius"/>
    </source>
</evidence>
<keyword evidence="1" id="KW-0472">Membrane</keyword>
<organism evidence="2 3">
    <name type="scientific">Cryptosporidium muris (strain RN66)</name>
    <dbReference type="NCBI Taxonomy" id="441375"/>
    <lineage>
        <taxon>Eukaryota</taxon>
        <taxon>Sar</taxon>
        <taxon>Alveolata</taxon>
        <taxon>Apicomplexa</taxon>
        <taxon>Conoidasida</taxon>
        <taxon>Coccidia</taxon>
        <taxon>Eucoccidiorida</taxon>
        <taxon>Eimeriorina</taxon>
        <taxon>Cryptosporidiidae</taxon>
        <taxon>Cryptosporidium</taxon>
    </lineage>
</organism>
<dbReference type="GeneID" id="6997739"/>
<keyword evidence="3" id="KW-1185">Reference proteome</keyword>
<keyword evidence="1" id="KW-1133">Transmembrane helix</keyword>
<accession>B6AJ51</accession>
<keyword evidence="1" id="KW-0812">Transmembrane</keyword>
<sequence length="386" mass="43776">MENRKFCTEIVSHSTANDYTPDCESFNNMKPTNYFKEEEDRYGKSKIRYNKYYVQITLIIVVIINIILMGLVVFTVISFGSMNSTSYNGNSFQTKNRVNNNGRLRYYPDSISNVPMNIKKSPSILPLHLLYSAPLESIENVDAIVLEILDRNNSLNNSKKVQYLFHIESASREVPLEEYGSNINSSSPINLKLNLTGGKSLILGKDKALLYEKSGILLHTITFTTENNDILLENNELNNKYKGDNNKDIQVRQLISSNSYKSSSYHSLKTQSAYMAAVCKYGCGEMGVTYPYYYRPFFGYGFPLLGTEPYFHSGYGGNIDTAMSNNMFNPEATHPRPPGLQATPEYSPFTIVDNPYSYPYSVAPGGGYYYYYPAPQSETEELELQE</sequence>
<dbReference type="Proteomes" id="UP000001460">
    <property type="component" value="Unassembled WGS sequence"/>
</dbReference>
<proteinExistence type="predicted"/>
<feature type="transmembrane region" description="Helical" evidence="1">
    <location>
        <begin position="52"/>
        <end position="77"/>
    </location>
</feature>
<reference evidence="2" key="1">
    <citation type="submission" date="2008-06" db="EMBL/GenBank/DDBJ databases">
        <authorList>
            <person name="Lorenzi H."/>
            <person name="Inman J."/>
            <person name="Miller J."/>
            <person name="Schobel S."/>
            <person name="Amedeo P."/>
            <person name="Caler E.V."/>
            <person name="da Silva J."/>
        </authorList>
    </citation>
    <scope>NUCLEOTIDE SEQUENCE [LARGE SCALE GENOMIC DNA]</scope>
    <source>
        <strain evidence="2">RN66</strain>
    </source>
</reference>
<gene>
    <name evidence="2" type="ORF">CMU_020320</name>
</gene>
<dbReference type="OrthoDB" id="343451at2759"/>
<dbReference type="eggNOG" id="ENOG502SZXY">
    <property type="taxonomic scope" value="Eukaryota"/>
</dbReference>
<protein>
    <recommendedName>
        <fullName evidence="4">Transmembrane protein</fullName>
    </recommendedName>
</protein>
<name>B6AJ51_CRYMR</name>
<dbReference type="EMBL" id="DS989738">
    <property type="protein sequence ID" value="EEA08288.1"/>
    <property type="molecule type" value="Genomic_DNA"/>
</dbReference>
<dbReference type="AlphaFoldDB" id="B6AJ51"/>
<evidence type="ECO:0000313" key="2">
    <source>
        <dbReference type="EMBL" id="EEA08288.1"/>
    </source>
</evidence>
<dbReference type="RefSeq" id="XP_002142637.1">
    <property type="nucleotide sequence ID" value="XM_002142601.1"/>
</dbReference>
<dbReference type="VEuPathDB" id="CryptoDB:CMU_020320"/>
<evidence type="ECO:0000313" key="3">
    <source>
        <dbReference type="Proteomes" id="UP000001460"/>
    </source>
</evidence>
<evidence type="ECO:0008006" key="4">
    <source>
        <dbReference type="Google" id="ProtNLM"/>
    </source>
</evidence>